<organism evidence="3 4">
    <name type="scientific">Lolium multiflorum</name>
    <name type="common">Italian ryegrass</name>
    <name type="synonym">Lolium perenne subsp. multiflorum</name>
    <dbReference type="NCBI Taxonomy" id="4521"/>
    <lineage>
        <taxon>Eukaryota</taxon>
        <taxon>Viridiplantae</taxon>
        <taxon>Streptophyta</taxon>
        <taxon>Embryophyta</taxon>
        <taxon>Tracheophyta</taxon>
        <taxon>Spermatophyta</taxon>
        <taxon>Magnoliopsida</taxon>
        <taxon>Liliopsida</taxon>
        <taxon>Poales</taxon>
        <taxon>Poaceae</taxon>
        <taxon>BOP clade</taxon>
        <taxon>Pooideae</taxon>
        <taxon>Poodae</taxon>
        <taxon>Poeae</taxon>
        <taxon>Poeae Chloroplast Group 2 (Poeae type)</taxon>
        <taxon>Loliodinae</taxon>
        <taxon>Loliinae</taxon>
        <taxon>Lolium</taxon>
    </lineage>
</organism>
<evidence type="ECO:0000256" key="1">
    <source>
        <dbReference type="SAM" id="MobiDB-lite"/>
    </source>
</evidence>
<feature type="domain" description="Reverse transcriptase zinc-binding" evidence="2">
    <location>
        <begin position="97"/>
        <end position="162"/>
    </location>
</feature>
<dbReference type="Pfam" id="PF13966">
    <property type="entry name" value="zf-RVT"/>
    <property type="match status" value="1"/>
</dbReference>
<name>A0AAD8TKC1_LOLMU</name>
<dbReference type="Proteomes" id="UP001231189">
    <property type="component" value="Unassembled WGS sequence"/>
</dbReference>
<dbReference type="InterPro" id="IPR026960">
    <property type="entry name" value="RVT-Znf"/>
</dbReference>
<dbReference type="EMBL" id="JAUUTY010000002">
    <property type="protein sequence ID" value="KAK1684126.1"/>
    <property type="molecule type" value="Genomic_DNA"/>
</dbReference>
<dbReference type="AlphaFoldDB" id="A0AAD8TKC1"/>
<evidence type="ECO:0000313" key="4">
    <source>
        <dbReference type="Proteomes" id="UP001231189"/>
    </source>
</evidence>
<reference evidence="3" key="1">
    <citation type="submission" date="2023-07" db="EMBL/GenBank/DDBJ databases">
        <title>A chromosome-level genome assembly of Lolium multiflorum.</title>
        <authorList>
            <person name="Chen Y."/>
            <person name="Copetti D."/>
            <person name="Kolliker R."/>
            <person name="Studer B."/>
        </authorList>
    </citation>
    <scope>NUCLEOTIDE SEQUENCE</scope>
    <source>
        <strain evidence="3">02402/16</strain>
        <tissue evidence="3">Leaf</tissue>
    </source>
</reference>
<protein>
    <recommendedName>
        <fullName evidence="2">Reverse transcriptase zinc-binding domain-containing protein</fullName>
    </recommendedName>
</protein>
<keyword evidence="4" id="KW-1185">Reference proteome</keyword>
<proteinExistence type="predicted"/>
<evidence type="ECO:0000259" key="2">
    <source>
        <dbReference type="Pfam" id="PF13966"/>
    </source>
</evidence>
<evidence type="ECO:0000313" key="3">
    <source>
        <dbReference type="EMBL" id="KAK1684126.1"/>
    </source>
</evidence>
<feature type="region of interest" description="Disordered" evidence="1">
    <location>
        <begin position="250"/>
        <end position="273"/>
    </location>
</feature>
<sequence length="316" mass="35259">MGTGHRLELGCKARSGSQRSRSVLGQARALVLLARLESRGDVRHGWPMASSIHLGLRLGAVAGGFSAAARLEKAPRLCGAACSRSDEFRTVQFGGDRKVWDLVWKAAVPPKMRIFAWKAATNTLVVREALHRRMSKVDPVCIICGRGSEDTHHALVTCTIARILREEMRRFWPMPSEEVFLQSGREWILRLLDQTPARNRDYVIFLLWRVWHHRNNLVHGDGKASVAASFPYLRSYIDSFRMYAYTPVSSSDLKGKTSAEMPKPLPEGRAASEWLPPEEGQVKVNVDAGWNPTSKRTGIGIIARDSQRFPGSSSTN</sequence>
<comment type="caution">
    <text evidence="3">The sequence shown here is derived from an EMBL/GenBank/DDBJ whole genome shotgun (WGS) entry which is preliminary data.</text>
</comment>
<accession>A0AAD8TKC1</accession>
<gene>
    <name evidence="3" type="ORF">QYE76_044974</name>
</gene>